<comment type="caution">
    <text evidence="6">The sequence shown here is derived from an EMBL/GenBank/DDBJ whole genome shotgun (WGS) entry which is preliminary data.</text>
</comment>
<accession>A0A8K0DNT0</accession>
<evidence type="ECO:0000256" key="1">
    <source>
        <dbReference type="ARBA" id="ARBA00009995"/>
    </source>
</evidence>
<dbReference type="SUPFAM" id="SSF53756">
    <property type="entry name" value="UDP-Glycosyltransferase/glycogen phosphorylase"/>
    <property type="match status" value="1"/>
</dbReference>
<dbReference type="InterPro" id="IPR002213">
    <property type="entry name" value="UDP_glucos_trans"/>
</dbReference>
<dbReference type="GO" id="GO:1901137">
    <property type="term" value="P:carbohydrate derivative biosynthetic process"/>
    <property type="evidence" value="ECO:0007669"/>
    <property type="project" value="UniProtKB-ARBA"/>
</dbReference>
<dbReference type="Proteomes" id="UP000796880">
    <property type="component" value="Unassembled WGS sequence"/>
</dbReference>
<dbReference type="Pfam" id="PF26168">
    <property type="entry name" value="Glyco_transf_N"/>
    <property type="match status" value="1"/>
</dbReference>
<dbReference type="EC" id="2.4.1.-" evidence="4"/>
<reference evidence="6" key="1">
    <citation type="submission" date="2020-03" db="EMBL/GenBank/DDBJ databases">
        <title>A high-quality chromosome-level genome assembly of a woody plant with both climbing and erect habits, Rhamnella rubrinervis.</title>
        <authorList>
            <person name="Lu Z."/>
            <person name="Yang Y."/>
            <person name="Zhu X."/>
            <person name="Sun Y."/>
        </authorList>
    </citation>
    <scope>NUCLEOTIDE SEQUENCE</scope>
    <source>
        <strain evidence="6">BYM</strain>
        <tissue evidence="6">Leaf</tissue>
    </source>
</reference>
<evidence type="ECO:0000256" key="2">
    <source>
        <dbReference type="ARBA" id="ARBA00022679"/>
    </source>
</evidence>
<dbReference type="FunFam" id="3.40.50.2000:FF:000060">
    <property type="entry name" value="Glycosyltransferase"/>
    <property type="match status" value="1"/>
</dbReference>
<dbReference type="PANTHER" id="PTHR48044">
    <property type="entry name" value="GLYCOSYLTRANSFERASE"/>
    <property type="match status" value="1"/>
</dbReference>
<evidence type="ECO:0000259" key="5">
    <source>
        <dbReference type="Pfam" id="PF26168"/>
    </source>
</evidence>
<evidence type="ECO:0000256" key="3">
    <source>
        <dbReference type="RuleBase" id="RU003718"/>
    </source>
</evidence>
<dbReference type="InterPro" id="IPR035595">
    <property type="entry name" value="UDP_glycos_trans_CS"/>
</dbReference>
<protein>
    <recommendedName>
        <fullName evidence="4">Glycosyltransferase</fullName>
        <ecNumber evidence="4">2.4.1.-</ecNumber>
    </recommendedName>
</protein>
<dbReference type="CDD" id="cd03784">
    <property type="entry name" value="GT1_Gtf-like"/>
    <property type="match status" value="1"/>
</dbReference>
<dbReference type="OrthoDB" id="5835829at2759"/>
<dbReference type="PROSITE" id="PS00375">
    <property type="entry name" value="UDPGT"/>
    <property type="match status" value="1"/>
</dbReference>
<dbReference type="Pfam" id="PF00201">
    <property type="entry name" value="UDPGT"/>
    <property type="match status" value="1"/>
</dbReference>
<evidence type="ECO:0000313" key="6">
    <source>
        <dbReference type="EMBL" id="KAF3434450.1"/>
    </source>
</evidence>
<dbReference type="EMBL" id="VOIH02000011">
    <property type="protein sequence ID" value="KAF3434450.1"/>
    <property type="molecule type" value="Genomic_DNA"/>
</dbReference>
<keyword evidence="3" id="KW-0328">Glycosyltransferase</keyword>
<evidence type="ECO:0000313" key="7">
    <source>
        <dbReference type="Proteomes" id="UP000796880"/>
    </source>
</evidence>
<proteinExistence type="inferred from homology"/>
<name>A0A8K0DNT0_9ROSA</name>
<sequence length="454" mass="51815">MRMDCRERSTIKVLMFPWLAYGHISPFLELAKRLASRNFDVYFCSTPVNLTSIIPKLDDSISIKLVELQLPLSFPDELPPHYHTTKGLPPHLMPILMKAVDMATPNFSNILNSLQPHLLIYDFLPSWASGLASSMNIPAIALLTNGAAMNSFVLHEIRNKDNGLEFPFPQLLLPVEYMKPKSSPLRESFLSRQGKDWLLNYFERSNNVILIKSLRELEGKYMDYISSSLGKKVVPVGPLVEEVVQYCRDENYMDIMKWLDKKEKHSTIFVSFGSEIYFSKEEMEEMAHGLELSEANFIWVVRFPQGEKMKLEEALPEGFQKRVRERGMVVENWAPQVEILGHSSIGGFVSHCGWGSLMESMKLGVPIIAMPMQFDQPWNARLVEEFGVGLGVKKHEDEIIIESEMMAKVIKQVVVEKSGEDIRKKARVMGEIIRNKGDIDMDEVVKEIVQLCGM</sequence>
<evidence type="ECO:0000256" key="4">
    <source>
        <dbReference type="RuleBase" id="RU362057"/>
    </source>
</evidence>
<dbReference type="AlphaFoldDB" id="A0A8K0DNT0"/>
<dbReference type="InterPro" id="IPR058980">
    <property type="entry name" value="Glyco_transf_N"/>
</dbReference>
<feature type="domain" description="Glycosyltransferase N-terminal" evidence="5">
    <location>
        <begin position="10"/>
        <end position="239"/>
    </location>
</feature>
<dbReference type="Gene3D" id="3.40.50.2000">
    <property type="entry name" value="Glycogen Phosphorylase B"/>
    <property type="match status" value="2"/>
</dbReference>
<comment type="similarity">
    <text evidence="1 3">Belongs to the UDP-glycosyltransferase family.</text>
</comment>
<dbReference type="PANTHER" id="PTHR48044:SF29">
    <property type="entry name" value="GLYCOSYLTRANSFERASE"/>
    <property type="match status" value="1"/>
</dbReference>
<gene>
    <name evidence="6" type="ORF">FNV43_RR25553</name>
</gene>
<keyword evidence="2 3" id="KW-0808">Transferase</keyword>
<keyword evidence="7" id="KW-1185">Reference proteome</keyword>
<organism evidence="6 7">
    <name type="scientific">Rhamnella rubrinervis</name>
    <dbReference type="NCBI Taxonomy" id="2594499"/>
    <lineage>
        <taxon>Eukaryota</taxon>
        <taxon>Viridiplantae</taxon>
        <taxon>Streptophyta</taxon>
        <taxon>Embryophyta</taxon>
        <taxon>Tracheophyta</taxon>
        <taxon>Spermatophyta</taxon>
        <taxon>Magnoliopsida</taxon>
        <taxon>eudicotyledons</taxon>
        <taxon>Gunneridae</taxon>
        <taxon>Pentapetalae</taxon>
        <taxon>rosids</taxon>
        <taxon>fabids</taxon>
        <taxon>Rosales</taxon>
        <taxon>Rhamnaceae</taxon>
        <taxon>rhamnoid group</taxon>
        <taxon>Rhamneae</taxon>
        <taxon>Rhamnella</taxon>
    </lineage>
</organism>
<dbReference type="GO" id="GO:0008194">
    <property type="term" value="F:UDP-glycosyltransferase activity"/>
    <property type="evidence" value="ECO:0007669"/>
    <property type="project" value="InterPro"/>
</dbReference>